<dbReference type="STRING" id="1266370.NITGR_910028"/>
<evidence type="ECO:0000313" key="2">
    <source>
        <dbReference type="Proteomes" id="UP000011704"/>
    </source>
</evidence>
<gene>
    <name evidence="1" type="ORF">NITGR_910028</name>
</gene>
<dbReference type="AlphaFoldDB" id="M1YN91"/>
<dbReference type="InParanoid" id="M1YN91"/>
<name>M1YN91_NITG3</name>
<dbReference type="EMBL" id="CAQJ01000101">
    <property type="protein sequence ID" value="CCQ91979.1"/>
    <property type="molecule type" value="Genomic_DNA"/>
</dbReference>
<reference evidence="1 2" key="1">
    <citation type="journal article" date="2013" name="Front. Microbiol.">
        <title>The genome of Nitrospina gracilis illuminates the metabolism and evolution of the major marine nitrite oxidizer.</title>
        <authorList>
            <person name="Luecker S."/>
            <person name="Nowka B."/>
            <person name="Rattei T."/>
            <person name="Spieck E."/>
            <person name="and Daims H."/>
        </authorList>
    </citation>
    <scope>NUCLEOTIDE SEQUENCE [LARGE SCALE GENOMIC DNA]</scope>
    <source>
        <strain evidence="1 2">3/211</strain>
    </source>
</reference>
<dbReference type="Proteomes" id="UP000011704">
    <property type="component" value="Unassembled WGS sequence"/>
</dbReference>
<comment type="caution">
    <text evidence="1">The sequence shown here is derived from an EMBL/GenBank/DDBJ whole genome shotgun (WGS) entry which is preliminary data.</text>
</comment>
<sequence>MRCLPPTGIIKLLAAFLFTCLLTLPVWASHLDSEGGEPTRKRPLYEFKGDYRGEINELKEKFQSAFGYVLMDLDRGWTSDEIRKLHEAFDLLPDIFHRIPGLKGFYRVNQLQAGKQAMVPGEVFAATFPPLTTIYRQAAKHHLVMVADEQPRIEFYNDLFYLDKKVFQNIVHHEMGHIFDLFHEFPSLQPDWLTLAGFRIHNMPALDAKPGSDFIYTLLNDPDTIRYAPVSDLQHPIHSRENAMEDFANSVAGYIHYPYFRYTNPGRYRFMKEKVFLGKEYFSERPGSYAELIEGDFQKAVDKEDWQGVLDILQEAARTIHPEADQKLMQVLKKALETPRPRDVDHKLVAASCFLQSPDALVLRQEMWADQRIEPETILKFPRCGGMQKKIFQEQLSKTPVMNLYFYLEDKEAWIQFLDPTLLVAQARGFETSYKWRLLLAQGRQWRLAASGQTEYMTDPDGSVRVSLKKSTLRGPDFQFPTERMARIEVWAERKHPKFPKVFSSEVNTIQVVAKPWFDYFGPTPPSTHVVYPPLVGKYVEPVR</sequence>
<keyword evidence="2" id="KW-1185">Reference proteome</keyword>
<organism evidence="1 2">
    <name type="scientific">Nitrospina gracilis (strain 3/211)</name>
    <dbReference type="NCBI Taxonomy" id="1266370"/>
    <lineage>
        <taxon>Bacteria</taxon>
        <taxon>Pseudomonadati</taxon>
        <taxon>Nitrospinota/Tectimicrobiota group</taxon>
        <taxon>Nitrospinota</taxon>
        <taxon>Nitrospinia</taxon>
        <taxon>Nitrospinales</taxon>
        <taxon>Nitrospinaceae</taxon>
        <taxon>Nitrospina</taxon>
    </lineage>
</organism>
<protein>
    <submittedName>
        <fullName evidence="1">Uncharacterized protein</fullName>
    </submittedName>
</protein>
<dbReference type="HOGENOM" id="CLU_500406_0_0_0"/>
<evidence type="ECO:0000313" key="1">
    <source>
        <dbReference type="EMBL" id="CCQ91979.1"/>
    </source>
</evidence>
<dbReference type="RefSeq" id="WP_005011387.1">
    <property type="nucleotide sequence ID" value="NZ_HG422173.1"/>
</dbReference>
<accession>M1YN91</accession>
<proteinExistence type="predicted"/>